<keyword evidence="3" id="KW-1185">Reference proteome</keyword>
<dbReference type="OrthoDB" id="339302at2"/>
<evidence type="ECO:0000313" key="2">
    <source>
        <dbReference type="EMBL" id="TFE25231.1"/>
    </source>
</evidence>
<feature type="transmembrane region" description="Helical" evidence="1">
    <location>
        <begin position="356"/>
        <end position="374"/>
    </location>
</feature>
<accession>A0A4Y8LUT7</accession>
<gene>
    <name evidence="2" type="ORF">E2980_14370</name>
</gene>
<feature type="transmembrane region" description="Helical" evidence="1">
    <location>
        <begin position="260"/>
        <end position="278"/>
    </location>
</feature>
<comment type="caution">
    <text evidence="2">The sequence shown here is derived from an EMBL/GenBank/DDBJ whole genome shotgun (WGS) entry which is preliminary data.</text>
</comment>
<feature type="transmembrane region" description="Helical" evidence="1">
    <location>
        <begin position="184"/>
        <end position="205"/>
    </location>
</feature>
<name>A0A4Y8LUT7_9BACL</name>
<sequence length="451" mass="51364">MRIVQTAYQLFTSRGIPKRCSEISSGVMESNRPFPHGKGEVTIYERKRGISNMENARLTSLLTVVSSTITLSVILFITIGSGIAIEYGLISLLALIGWLKFSYKSTPSQTNTVPKYILGIVLIVALNTVRYTADFSQFIYLNYNQWFTESFTLNHTQWFVWMVCLPVSLLLFGGYYLSKRQTVGYFFAWWGFIYITIESLLQLQIELGNYSSYNHVYYLGLILAMLLFNISVSGILKLIKPKGEEQKIEDYQPLTKKQKNLWSLLLVTFVMVYAVTLYTQAGPLPVGVIVGSMMGGMIGWRKTTSNIPADPYKLVPLYLLLQALFYIHVGEEVLTHFNRGIASISGLPWSDVEFDYVITFLGPIFWVFGAYSLWKRQVFGNFILWFMIVGMILGEPTHLLVFPIVRMVKEGIGYEYFSGMYTALFPMIPAILGLIIILKDHKKHKKAINNV</sequence>
<proteinExistence type="predicted"/>
<keyword evidence="1" id="KW-0472">Membrane</keyword>
<organism evidence="2 3">
    <name type="scientific">Cohnella luojiensis</name>
    <dbReference type="NCBI Taxonomy" id="652876"/>
    <lineage>
        <taxon>Bacteria</taxon>
        <taxon>Bacillati</taxon>
        <taxon>Bacillota</taxon>
        <taxon>Bacilli</taxon>
        <taxon>Bacillales</taxon>
        <taxon>Paenibacillaceae</taxon>
        <taxon>Cohnella</taxon>
    </lineage>
</organism>
<feature type="transmembrane region" description="Helical" evidence="1">
    <location>
        <begin position="158"/>
        <end position="177"/>
    </location>
</feature>
<keyword evidence="1" id="KW-0812">Transmembrane</keyword>
<dbReference type="EMBL" id="SOMN01000020">
    <property type="protein sequence ID" value="TFE25231.1"/>
    <property type="molecule type" value="Genomic_DNA"/>
</dbReference>
<feature type="transmembrane region" description="Helical" evidence="1">
    <location>
        <begin position="56"/>
        <end position="77"/>
    </location>
</feature>
<feature type="transmembrane region" description="Helical" evidence="1">
    <location>
        <begin position="217"/>
        <end position="239"/>
    </location>
</feature>
<dbReference type="Proteomes" id="UP000297900">
    <property type="component" value="Unassembled WGS sequence"/>
</dbReference>
<dbReference type="AlphaFoldDB" id="A0A4Y8LUT7"/>
<dbReference type="RefSeq" id="WP_135152887.1">
    <property type="nucleotide sequence ID" value="NZ_SOMN01000020.1"/>
</dbReference>
<keyword evidence="1" id="KW-1133">Transmembrane helix</keyword>
<feature type="transmembrane region" description="Helical" evidence="1">
    <location>
        <begin position="113"/>
        <end position="133"/>
    </location>
</feature>
<evidence type="ECO:0000313" key="3">
    <source>
        <dbReference type="Proteomes" id="UP000297900"/>
    </source>
</evidence>
<evidence type="ECO:0000256" key="1">
    <source>
        <dbReference type="SAM" id="Phobius"/>
    </source>
</evidence>
<feature type="transmembrane region" description="Helical" evidence="1">
    <location>
        <begin position="381"/>
        <end position="404"/>
    </location>
</feature>
<reference evidence="2 3" key="1">
    <citation type="submission" date="2019-03" db="EMBL/GenBank/DDBJ databases">
        <title>Cohnella endophytica sp. nov., a novel endophytic bacterium isolated from bark of Sonneratia apetala.</title>
        <authorList>
            <person name="Tuo L."/>
        </authorList>
    </citation>
    <scope>NUCLEOTIDE SEQUENCE [LARGE SCALE GENOMIC DNA]</scope>
    <source>
        <strain evidence="2 3">CCTCC AB 208254</strain>
    </source>
</reference>
<protein>
    <submittedName>
        <fullName evidence="2">Uncharacterized protein</fullName>
    </submittedName>
</protein>
<feature type="transmembrane region" description="Helical" evidence="1">
    <location>
        <begin position="83"/>
        <end position="101"/>
    </location>
</feature>
<feature type="transmembrane region" description="Helical" evidence="1">
    <location>
        <begin position="416"/>
        <end position="438"/>
    </location>
</feature>